<evidence type="ECO:0000256" key="8">
    <source>
        <dbReference type="ARBA" id="ARBA00023034"/>
    </source>
</evidence>
<keyword evidence="5" id="KW-0812">Transmembrane</keyword>
<evidence type="ECO:0000256" key="10">
    <source>
        <dbReference type="ARBA" id="ARBA00037847"/>
    </source>
</evidence>
<evidence type="ECO:0000256" key="6">
    <source>
        <dbReference type="ARBA" id="ARBA00022968"/>
    </source>
</evidence>
<keyword evidence="6" id="KW-0735">Signal-anchor</keyword>
<comment type="subcellular location">
    <subcellularLocation>
        <location evidence="10">Endomembrane system</location>
        <topology evidence="10">Single-pass membrane protein</topology>
    </subcellularLocation>
    <subcellularLocation>
        <location evidence="1">Golgi apparatus membrane</location>
    </subcellularLocation>
    <subcellularLocation>
        <location evidence="2">Membrane</location>
        <topology evidence="2">Single-pass type II membrane protein</topology>
    </subcellularLocation>
</comment>
<gene>
    <name evidence="11" type="ORF">BJG266_LOCUS30582</name>
    <name evidence="12" type="ORF">QVE165_LOCUS47436</name>
</gene>
<proteinExistence type="inferred from homology"/>
<dbReference type="GO" id="GO:0046354">
    <property type="term" value="P:mannan biosynthetic process"/>
    <property type="evidence" value="ECO:0007669"/>
    <property type="project" value="TreeGrafter"/>
</dbReference>
<dbReference type="InterPro" id="IPR022751">
    <property type="entry name" value="Alpha_mannosyltransferase"/>
</dbReference>
<reference evidence="12" key="1">
    <citation type="submission" date="2021-02" db="EMBL/GenBank/DDBJ databases">
        <authorList>
            <person name="Nowell W R."/>
        </authorList>
    </citation>
    <scope>NUCLEOTIDE SEQUENCE</scope>
</reference>
<evidence type="ECO:0000313" key="13">
    <source>
        <dbReference type="Proteomes" id="UP000663832"/>
    </source>
</evidence>
<dbReference type="Pfam" id="PF11051">
    <property type="entry name" value="Mannosyl_trans3"/>
    <property type="match status" value="2"/>
</dbReference>
<organism evidence="12 13">
    <name type="scientific">Adineta steineri</name>
    <dbReference type="NCBI Taxonomy" id="433720"/>
    <lineage>
        <taxon>Eukaryota</taxon>
        <taxon>Metazoa</taxon>
        <taxon>Spiralia</taxon>
        <taxon>Gnathifera</taxon>
        <taxon>Rotifera</taxon>
        <taxon>Eurotatoria</taxon>
        <taxon>Bdelloidea</taxon>
        <taxon>Adinetida</taxon>
        <taxon>Adinetidae</taxon>
        <taxon>Adineta</taxon>
    </lineage>
</organism>
<keyword evidence="9" id="KW-0472">Membrane</keyword>
<dbReference type="PANTHER" id="PTHR31646">
    <property type="entry name" value="ALPHA-1,2-MANNOSYLTRANSFERASE MNN2"/>
    <property type="match status" value="1"/>
</dbReference>
<dbReference type="EMBL" id="CAJNOM010000748">
    <property type="protein sequence ID" value="CAF1555338.1"/>
    <property type="molecule type" value="Genomic_DNA"/>
</dbReference>
<evidence type="ECO:0000313" key="11">
    <source>
        <dbReference type="EMBL" id="CAF1269493.1"/>
    </source>
</evidence>
<sequence>MYPGELKEQEIREFQIISNVTVRVLIHNVTVASTKHSPFAIKVGAIIQSSFEHVLWLDSDNIAVRDPEYLFDLSHYTHSTAIFWPDFWTAPKKNAIWKILGIPCRAEDYEQEAGQILINKRLSWRAVNLALYFMSDEIFLKVAHGDKDAFRFSWKVLSSPFYFVRKFVAQAGYDYVKSIDKFNSTKTIKFCGHTMVQHDPVGEILFLHANLIKTYPLISFPSEKIHQPLKKYENPWRIYRRYANSAPYLRSLGFIEDGVWCMRSITDNVLYLPPLVEDDFHNHVSPNITAQYLLYLNGSIINSREYGVIDVLDRNWQEVQKAV</sequence>
<evidence type="ECO:0000256" key="7">
    <source>
        <dbReference type="ARBA" id="ARBA00022989"/>
    </source>
</evidence>
<name>A0A815XB85_9BILA</name>
<keyword evidence="8" id="KW-0333">Golgi apparatus</keyword>
<dbReference type="InterPro" id="IPR029044">
    <property type="entry name" value="Nucleotide-diphossugar_trans"/>
</dbReference>
<dbReference type="PANTHER" id="PTHR31646:SF1">
    <property type="entry name" value="ALPHA-1,2-MANNOSYLTRANSFERASE MNN2"/>
    <property type="match status" value="1"/>
</dbReference>
<keyword evidence="13" id="KW-1185">Reference proteome</keyword>
<dbReference type="GO" id="GO:0000026">
    <property type="term" value="F:alpha-1,2-mannosyltransferase activity"/>
    <property type="evidence" value="ECO:0007669"/>
    <property type="project" value="TreeGrafter"/>
</dbReference>
<evidence type="ECO:0000256" key="2">
    <source>
        <dbReference type="ARBA" id="ARBA00004606"/>
    </source>
</evidence>
<dbReference type="EMBL" id="CAJNOI010000404">
    <property type="protein sequence ID" value="CAF1269493.1"/>
    <property type="molecule type" value="Genomic_DNA"/>
</dbReference>
<dbReference type="Proteomes" id="UP000663877">
    <property type="component" value="Unassembled WGS sequence"/>
</dbReference>
<dbReference type="GO" id="GO:0000139">
    <property type="term" value="C:Golgi membrane"/>
    <property type="evidence" value="ECO:0007669"/>
    <property type="project" value="UniProtKB-SubCell"/>
</dbReference>
<evidence type="ECO:0000256" key="1">
    <source>
        <dbReference type="ARBA" id="ARBA00004394"/>
    </source>
</evidence>
<keyword evidence="4" id="KW-0808">Transferase</keyword>
<dbReference type="OrthoDB" id="430354at2759"/>
<evidence type="ECO:0000256" key="4">
    <source>
        <dbReference type="ARBA" id="ARBA00022679"/>
    </source>
</evidence>
<comment type="caution">
    <text evidence="12">The sequence shown here is derived from an EMBL/GenBank/DDBJ whole genome shotgun (WGS) entry which is preliminary data.</text>
</comment>
<evidence type="ECO:0000313" key="12">
    <source>
        <dbReference type="EMBL" id="CAF1555338.1"/>
    </source>
</evidence>
<evidence type="ECO:0000256" key="9">
    <source>
        <dbReference type="ARBA" id="ARBA00023136"/>
    </source>
</evidence>
<protein>
    <submittedName>
        <fullName evidence="12">Uncharacterized protein</fullName>
    </submittedName>
</protein>
<dbReference type="AlphaFoldDB" id="A0A815XB85"/>
<keyword evidence="7" id="KW-1133">Transmembrane helix</keyword>
<dbReference type="Proteomes" id="UP000663832">
    <property type="component" value="Unassembled WGS sequence"/>
</dbReference>
<evidence type="ECO:0000256" key="5">
    <source>
        <dbReference type="ARBA" id="ARBA00022692"/>
    </source>
</evidence>
<dbReference type="SUPFAM" id="SSF53448">
    <property type="entry name" value="Nucleotide-diphospho-sugar transferases"/>
    <property type="match status" value="1"/>
</dbReference>
<accession>A0A815XB85</accession>
<evidence type="ECO:0000256" key="3">
    <source>
        <dbReference type="ARBA" id="ARBA00009105"/>
    </source>
</evidence>
<comment type="similarity">
    <text evidence="3">Belongs to the MNN1/MNT family.</text>
</comment>